<dbReference type="EMBL" id="VIWX01000002">
    <property type="protein sequence ID" value="TWF95615.1"/>
    <property type="molecule type" value="Genomic_DNA"/>
</dbReference>
<keyword evidence="6" id="KW-1185">Reference proteome</keyword>
<evidence type="ECO:0000256" key="3">
    <source>
        <dbReference type="ARBA" id="ARBA00023163"/>
    </source>
</evidence>
<name>A0A561U8D5_9PSEU</name>
<evidence type="ECO:0000256" key="2">
    <source>
        <dbReference type="ARBA" id="ARBA00023125"/>
    </source>
</evidence>
<dbReference type="PANTHER" id="PTHR43537:SF24">
    <property type="entry name" value="GLUCONATE OPERON TRANSCRIPTIONAL REPRESSOR"/>
    <property type="match status" value="1"/>
</dbReference>
<dbReference type="Gene3D" id="1.20.120.530">
    <property type="entry name" value="GntR ligand-binding domain-like"/>
    <property type="match status" value="1"/>
</dbReference>
<dbReference type="InterPro" id="IPR008920">
    <property type="entry name" value="TF_FadR/GntR_C"/>
</dbReference>
<dbReference type="InterPro" id="IPR036388">
    <property type="entry name" value="WH-like_DNA-bd_sf"/>
</dbReference>
<comment type="caution">
    <text evidence="5">The sequence shown here is derived from an EMBL/GenBank/DDBJ whole genome shotgun (WGS) entry which is preliminary data.</text>
</comment>
<reference evidence="5 6" key="1">
    <citation type="submission" date="2019-06" db="EMBL/GenBank/DDBJ databases">
        <title>Sequencing the genomes of 1000 actinobacteria strains.</title>
        <authorList>
            <person name="Klenk H.-P."/>
        </authorList>
    </citation>
    <scope>NUCLEOTIDE SEQUENCE [LARGE SCALE GENOMIC DNA]</scope>
    <source>
        <strain evidence="5 6">DSM 46699</strain>
    </source>
</reference>
<evidence type="ECO:0000256" key="1">
    <source>
        <dbReference type="ARBA" id="ARBA00023015"/>
    </source>
</evidence>
<dbReference type="SMART" id="SM00345">
    <property type="entry name" value="HTH_GNTR"/>
    <property type="match status" value="1"/>
</dbReference>
<feature type="domain" description="HTH gntR-type" evidence="4">
    <location>
        <begin position="14"/>
        <end position="81"/>
    </location>
</feature>
<evidence type="ECO:0000259" key="4">
    <source>
        <dbReference type="PROSITE" id="PS50949"/>
    </source>
</evidence>
<protein>
    <submittedName>
        <fullName evidence="5">GntR family transcriptional regulator</fullName>
    </submittedName>
</protein>
<dbReference type="GO" id="GO:0003700">
    <property type="term" value="F:DNA-binding transcription factor activity"/>
    <property type="evidence" value="ECO:0007669"/>
    <property type="project" value="InterPro"/>
</dbReference>
<dbReference type="SUPFAM" id="SSF48008">
    <property type="entry name" value="GntR ligand-binding domain-like"/>
    <property type="match status" value="1"/>
</dbReference>
<accession>A0A561U8D5</accession>
<dbReference type="Gene3D" id="1.10.10.10">
    <property type="entry name" value="Winged helix-like DNA-binding domain superfamily/Winged helix DNA-binding domain"/>
    <property type="match status" value="1"/>
</dbReference>
<dbReference type="SMART" id="SM00895">
    <property type="entry name" value="FCD"/>
    <property type="match status" value="1"/>
</dbReference>
<dbReference type="PROSITE" id="PS50949">
    <property type="entry name" value="HTH_GNTR"/>
    <property type="match status" value="1"/>
</dbReference>
<dbReference type="Pfam" id="PF07729">
    <property type="entry name" value="FCD"/>
    <property type="match status" value="1"/>
</dbReference>
<dbReference type="InterPro" id="IPR011711">
    <property type="entry name" value="GntR_C"/>
</dbReference>
<dbReference type="InterPro" id="IPR036390">
    <property type="entry name" value="WH_DNA-bd_sf"/>
</dbReference>
<gene>
    <name evidence="5" type="ORF">FHU35_12613</name>
</gene>
<dbReference type="SUPFAM" id="SSF46785">
    <property type="entry name" value="Winged helix' DNA-binding domain"/>
    <property type="match status" value="1"/>
</dbReference>
<keyword evidence="2" id="KW-0238">DNA-binding</keyword>
<dbReference type="InterPro" id="IPR000524">
    <property type="entry name" value="Tscrpt_reg_HTH_GntR"/>
</dbReference>
<dbReference type="Proteomes" id="UP000316184">
    <property type="component" value="Unassembled WGS sequence"/>
</dbReference>
<dbReference type="GO" id="GO:0003677">
    <property type="term" value="F:DNA binding"/>
    <property type="evidence" value="ECO:0007669"/>
    <property type="project" value="UniProtKB-KW"/>
</dbReference>
<dbReference type="AlphaFoldDB" id="A0A561U8D5"/>
<evidence type="ECO:0000313" key="5">
    <source>
        <dbReference type="EMBL" id="TWF95615.1"/>
    </source>
</evidence>
<organism evidence="5 6">
    <name type="scientific">Saccharopolyspora dendranthemae</name>
    <dbReference type="NCBI Taxonomy" id="1181886"/>
    <lineage>
        <taxon>Bacteria</taxon>
        <taxon>Bacillati</taxon>
        <taxon>Actinomycetota</taxon>
        <taxon>Actinomycetes</taxon>
        <taxon>Pseudonocardiales</taxon>
        <taxon>Pseudonocardiaceae</taxon>
        <taxon>Saccharopolyspora</taxon>
    </lineage>
</organism>
<keyword evidence="3" id="KW-0804">Transcription</keyword>
<dbReference type="PANTHER" id="PTHR43537">
    <property type="entry name" value="TRANSCRIPTIONAL REGULATOR, GNTR FAMILY"/>
    <property type="match status" value="1"/>
</dbReference>
<dbReference type="Pfam" id="PF00392">
    <property type="entry name" value="GntR"/>
    <property type="match status" value="1"/>
</dbReference>
<sequence length="226" mass="25015">MGVVGVAEAVVPLRTKSDAAYETVREKILSGEFPPGSVLNQATLAQTIGISTTPLREALRRLKAEGLVELGAHRDAKVTELKAEENRDLLEMRRALDPLATSLAAQRRTKDDIAEIRASLEGLRAMPGNPGVEDLLRHRRFHRAIHRASHNDLLIDSLEALWDKADRYRRFALEVDRGREAEAKKDEEHRLLAEAIIAGDSDGAAAVMTEHIDTSLAVQATRRLPR</sequence>
<evidence type="ECO:0000313" key="6">
    <source>
        <dbReference type="Proteomes" id="UP000316184"/>
    </source>
</evidence>
<proteinExistence type="predicted"/>
<keyword evidence="1" id="KW-0805">Transcription regulation</keyword>